<keyword evidence="8" id="KW-0653">Protein transport</keyword>
<dbReference type="Pfam" id="PF01203">
    <property type="entry name" value="T2SSN"/>
    <property type="match status" value="1"/>
</dbReference>
<comment type="caution">
    <text evidence="12">The sequence shown here is derived from an EMBL/GenBank/DDBJ whole genome shotgun (WGS) entry which is preliminary data.</text>
</comment>
<evidence type="ECO:0000256" key="9">
    <source>
        <dbReference type="ARBA" id="ARBA00023136"/>
    </source>
</evidence>
<protein>
    <recommendedName>
        <fullName evidence="3">Type II secretion system protein N</fullName>
    </recommendedName>
    <alternativeName>
        <fullName evidence="10">General secretion pathway protein N</fullName>
    </alternativeName>
</protein>
<evidence type="ECO:0000256" key="7">
    <source>
        <dbReference type="ARBA" id="ARBA00022692"/>
    </source>
</evidence>
<dbReference type="AlphaFoldDB" id="A0A4V6PV41"/>
<keyword evidence="5" id="KW-1003">Cell membrane</keyword>
<evidence type="ECO:0000256" key="8">
    <source>
        <dbReference type="ARBA" id="ARBA00022927"/>
    </source>
</evidence>
<organism evidence="12 13">
    <name type="scientific">Roseateles toxinivorans</name>
    <dbReference type="NCBI Taxonomy" id="270368"/>
    <lineage>
        <taxon>Bacteria</taxon>
        <taxon>Pseudomonadati</taxon>
        <taxon>Pseudomonadota</taxon>
        <taxon>Betaproteobacteria</taxon>
        <taxon>Burkholderiales</taxon>
        <taxon>Sphaerotilaceae</taxon>
        <taxon>Roseateles</taxon>
    </lineage>
</organism>
<evidence type="ECO:0000256" key="11">
    <source>
        <dbReference type="SAM" id="Phobius"/>
    </source>
</evidence>
<dbReference type="GO" id="GO:0015628">
    <property type="term" value="P:protein secretion by the type II secretion system"/>
    <property type="evidence" value="ECO:0007669"/>
    <property type="project" value="InterPro"/>
</dbReference>
<comment type="subcellular location">
    <subcellularLocation>
        <location evidence="1">Cell inner membrane</location>
    </subcellularLocation>
</comment>
<keyword evidence="9 11" id="KW-0472">Membrane</keyword>
<feature type="transmembrane region" description="Helical" evidence="11">
    <location>
        <begin position="60"/>
        <end position="81"/>
    </location>
</feature>
<evidence type="ECO:0000256" key="2">
    <source>
        <dbReference type="ARBA" id="ARBA00007208"/>
    </source>
</evidence>
<name>A0A4V6PV41_9BURK</name>
<evidence type="ECO:0000256" key="4">
    <source>
        <dbReference type="ARBA" id="ARBA00022448"/>
    </source>
</evidence>
<reference evidence="12 13" key="1">
    <citation type="submission" date="2019-03" db="EMBL/GenBank/DDBJ databases">
        <title>Genomic Encyclopedia of Type Strains, Phase IV (KMG-IV): sequencing the most valuable type-strain genomes for metagenomic binning, comparative biology and taxonomic classification.</title>
        <authorList>
            <person name="Goeker M."/>
        </authorList>
    </citation>
    <scope>NUCLEOTIDE SEQUENCE [LARGE SCALE GENOMIC DNA]</scope>
    <source>
        <strain evidence="12 13">DSM 16998</strain>
    </source>
</reference>
<evidence type="ECO:0000313" key="13">
    <source>
        <dbReference type="Proteomes" id="UP000295361"/>
    </source>
</evidence>
<dbReference type="InterPro" id="IPR022792">
    <property type="entry name" value="T2SS_protein-GspN"/>
</dbReference>
<evidence type="ECO:0000256" key="5">
    <source>
        <dbReference type="ARBA" id="ARBA00022475"/>
    </source>
</evidence>
<dbReference type="EMBL" id="SNXS01000006">
    <property type="protein sequence ID" value="TDP62745.1"/>
    <property type="molecule type" value="Genomic_DNA"/>
</dbReference>
<comment type="similarity">
    <text evidence="2">Belongs to the GSP N family.</text>
</comment>
<keyword evidence="4" id="KW-0813">Transport</keyword>
<dbReference type="Proteomes" id="UP000295361">
    <property type="component" value="Unassembled WGS sequence"/>
</dbReference>
<dbReference type="InParanoid" id="A0A4V6PV41"/>
<evidence type="ECO:0000256" key="3">
    <source>
        <dbReference type="ARBA" id="ARBA00021563"/>
    </source>
</evidence>
<evidence type="ECO:0000256" key="1">
    <source>
        <dbReference type="ARBA" id="ARBA00004533"/>
    </source>
</evidence>
<keyword evidence="7 11" id="KW-0812">Transmembrane</keyword>
<keyword evidence="11" id="KW-1133">Transmembrane helix</keyword>
<evidence type="ECO:0000256" key="6">
    <source>
        <dbReference type="ARBA" id="ARBA00022519"/>
    </source>
</evidence>
<proteinExistence type="inferred from homology"/>
<evidence type="ECO:0000313" key="12">
    <source>
        <dbReference type="EMBL" id="TDP62745.1"/>
    </source>
</evidence>
<accession>A0A4V6PV41</accession>
<keyword evidence="6" id="KW-0997">Cell inner membrane</keyword>
<keyword evidence="13" id="KW-1185">Reference proteome</keyword>
<dbReference type="GO" id="GO:0005886">
    <property type="term" value="C:plasma membrane"/>
    <property type="evidence" value="ECO:0007669"/>
    <property type="project" value="UniProtKB-SubCell"/>
</dbReference>
<dbReference type="RefSeq" id="WP_243748416.1">
    <property type="nucleotide sequence ID" value="NZ_SNXS01000006.1"/>
</dbReference>
<dbReference type="GO" id="GO:0015627">
    <property type="term" value="C:type II protein secretion system complex"/>
    <property type="evidence" value="ECO:0007669"/>
    <property type="project" value="InterPro"/>
</dbReference>
<evidence type="ECO:0000256" key="10">
    <source>
        <dbReference type="ARBA" id="ARBA00030772"/>
    </source>
</evidence>
<gene>
    <name evidence="12" type="ORF">DES47_10640</name>
</gene>
<sequence>MRPRTPIKPKRRWLPRWKMPWPFRRDPHALSGPPSTMWADSRQMEWGVVGKHNAPLRWSIAGLVLGILICLVAFAPASWLARTVDEATEGHLLLADTRGSIWSGSALLVLTGGRGSRDSSALPGRIEWNMGVSGTALALRLRQACCLNGEVLLLLRPGLGTASVSLPAGSQGWVARWPASWLSGLGTPWNTLQLGGSVRLSATNLKIDWAQGRWRQSGQLDLDFLNLSSRVSTVDPLGSYRFSVIGDSAGAGVSRMVLSTQEGALLLSGEGTFSAGKARFLGEANAAPDREAALNNLLNIIGRRQGARSVISIG</sequence>